<dbReference type="GO" id="GO:0016503">
    <property type="term" value="F:pheromone receptor activity"/>
    <property type="evidence" value="ECO:0007669"/>
    <property type="project" value="InterPro"/>
</dbReference>
<comment type="subcellular location">
    <subcellularLocation>
        <location evidence="1">Cell membrane</location>
        <topology evidence="1">Multi-pass membrane protein</topology>
    </subcellularLocation>
</comment>
<evidence type="ECO:0000256" key="7">
    <source>
        <dbReference type="ARBA" id="ARBA00023040"/>
    </source>
</evidence>
<evidence type="ECO:0000256" key="1">
    <source>
        <dbReference type="ARBA" id="ARBA00004651"/>
    </source>
</evidence>
<evidence type="ECO:0000259" key="13">
    <source>
        <dbReference type="PROSITE" id="PS50262"/>
    </source>
</evidence>
<evidence type="ECO:0000256" key="6">
    <source>
        <dbReference type="ARBA" id="ARBA00022989"/>
    </source>
</evidence>
<feature type="transmembrane region" description="Helical" evidence="12">
    <location>
        <begin position="157"/>
        <end position="177"/>
    </location>
</feature>
<dbReference type="InterPro" id="IPR017452">
    <property type="entry name" value="GPCR_Rhodpsn_7TM"/>
</dbReference>
<feature type="transmembrane region" description="Helical" evidence="12">
    <location>
        <begin position="124"/>
        <end position="145"/>
    </location>
</feature>
<feature type="transmembrane region" description="Helical" evidence="12">
    <location>
        <begin position="183"/>
        <end position="201"/>
    </location>
</feature>
<keyword evidence="8 12" id="KW-0472">Membrane</keyword>
<keyword evidence="3" id="KW-1003">Cell membrane</keyword>
<keyword evidence="4" id="KW-0589">Pheromone response</keyword>
<proteinExistence type="inferred from homology"/>
<protein>
    <submittedName>
        <fullName evidence="14">Vomeronasal type-1 receptor A16-like protein</fullName>
    </submittedName>
</protein>
<reference evidence="15" key="1">
    <citation type="journal article" date="2013" name="Nat. Biotechnol.">
        <title>Chinese hamster genome sequenced from sorted chromosomes.</title>
        <authorList>
            <person name="Brinkrolf K."/>
            <person name="Rupp O."/>
            <person name="Laux H."/>
            <person name="Kollin F."/>
            <person name="Ernst W."/>
            <person name="Linke B."/>
            <person name="Kofler R."/>
            <person name="Romand S."/>
            <person name="Hesse F."/>
            <person name="Budach W.E."/>
            <person name="Galosy S."/>
            <person name="Muller D."/>
            <person name="Noll T."/>
            <person name="Wienberg J."/>
            <person name="Jostock T."/>
            <person name="Leonard M."/>
            <person name="Grillari J."/>
            <person name="Tauch A."/>
            <person name="Goesmann A."/>
            <person name="Helk B."/>
            <person name="Mott J.E."/>
            <person name="Puhler A."/>
            <person name="Borth N."/>
        </authorList>
    </citation>
    <scope>NUCLEOTIDE SEQUENCE [LARGE SCALE GENOMIC DNA]</scope>
    <source>
        <strain evidence="15">17A/GY</strain>
    </source>
</reference>
<evidence type="ECO:0000313" key="14">
    <source>
        <dbReference type="EMBL" id="ERE66168.1"/>
    </source>
</evidence>
<dbReference type="AlphaFoldDB" id="A0A061HZJ0"/>
<keyword evidence="6 12" id="KW-1133">Transmembrane helix</keyword>
<dbReference type="FunFam" id="1.20.1070.10:FF:000051">
    <property type="entry name" value="Vomeronasal type-1 receptor"/>
    <property type="match status" value="1"/>
</dbReference>
<evidence type="ECO:0000256" key="5">
    <source>
        <dbReference type="ARBA" id="ARBA00022692"/>
    </source>
</evidence>
<organism evidence="14 15">
    <name type="scientific">Cricetulus griseus</name>
    <name type="common">Chinese hamster</name>
    <name type="synonym">Cricetulus barabensis griseus</name>
    <dbReference type="NCBI Taxonomy" id="10029"/>
    <lineage>
        <taxon>Eukaryota</taxon>
        <taxon>Metazoa</taxon>
        <taxon>Chordata</taxon>
        <taxon>Craniata</taxon>
        <taxon>Vertebrata</taxon>
        <taxon>Euteleostomi</taxon>
        <taxon>Mammalia</taxon>
        <taxon>Eutheria</taxon>
        <taxon>Euarchontoglires</taxon>
        <taxon>Glires</taxon>
        <taxon>Rodentia</taxon>
        <taxon>Myomorpha</taxon>
        <taxon>Muroidea</taxon>
        <taxon>Cricetidae</taxon>
        <taxon>Cricetinae</taxon>
        <taxon>Cricetulus</taxon>
    </lineage>
</organism>
<sequence length="454" mass="52595">MSNTLMYLHFPWMKSKLLQEAGKQKGTIAKIRPKLMDLLSCQLPFIPIMLVLTGGDMWLTDVFESFNIENDIKCKATFYINRVMRGLSICITCLLSVFQAVTISPSTSFLANFKLKLKKYMTYAFFYIWSFNVSFSSILVFHVHAFANVSEPNQMKVTKYCSLFPMNYIIRALILTVTTSRDIFLVGVMLTTSAYMVIILFRHQRQCKYLHNPISHLRVSPEKRATQTILLLVAVFVVMYWVDFIISSTAVLLWMYHPVILTVQKFVVNAYPTITPLVQISSDNRIINMLKNFRAKCHQFVYVVDYIDRFSSDEPTLHPVDEAYFLIMVDDFSDMFLDSVCKYFIEYFCISIHVGYWFSKYDLKFSGFLSVLGYVPLFISGFVNLHVHSLLFVLCLLCKGRLEEKRRCGGEMCLEIGNGLEGIKSDEQSRLCWYVSCATCSKMYVKYVSTMMLR</sequence>
<dbReference type="GO" id="GO:0019236">
    <property type="term" value="P:response to pheromone"/>
    <property type="evidence" value="ECO:0007669"/>
    <property type="project" value="UniProtKB-KW"/>
</dbReference>
<keyword evidence="10 14" id="KW-0675">Receptor</keyword>
<evidence type="ECO:0000256" key="2">
    <source>
        <dbReference type="ARBA" id="ARBA00010663"/>
    </source>
</evidence>
<gene>
    <name evidence="14" type="ORF">H671_8g19650</name>
</gene>
<dbReference type="PANTHER" id="PTHR24062">
    <property type="entry name" value="VOMERONASAL TYPE-1 RECEPTOR"/>
    <property type="match status" value="1"/>
</dbReference>
<evidence type="ECO:0000256" key="4">
    <source>
        <dbReference type="ARBA" id="ARBA00022507"/>
    </source>
</evidence>
<evidence type="ECO:0000313" key="15">
    <source>
        <dbReference type="Proteomes" id="UP000030759"/>
    </source>
</evidence>
<keyword evidence="11" id="KW-0807">Transducer</keyword>
<dbReference type="SUPFAM" id="SSF81321">
    <property type="entry name" value="Family A G protein-coupled receptor-like"/>
    <property type="match status" value="1"/>
</dbReference>
<evidence type="ECO:0000256" key="12">
    <source>
        <dbReference type="SAM" id="Phobius"/>
    </source>
</evidence>
<keyword evidence="7" id="KW-0297">G-protein coupled receptor</keyword>
<dbReference type="Gene3D" id="1.20.1070.10">
    <property type="entry name" value="Rhodopsin 7-helix transmembrane proteins"/>
    <property type="match status" value="1"/>
</dbReference>
<evidence type="ECO:0000256" key="8">
    <source>
        <dbReference type="ARBA" id="ARBA00023136"/>
    </source>
</evidence>
<evidence type="ECO:0000256" key="11">
    <source>
        <dbReference type="ARBA" id="ARBA00023224"/>
    </source>
</evidence>
<feature type="transmembrane region" description="Helical" evidence="12">
    <location>
        <begin position="83"/>
        <end position="104"/>
    </location>
</feature>
<feature type="domain" description="G-protein coupled receptors family 1 profile" evidence="13">
    <location>
        <begin position="2"/>
        <end position="279"/>
    </location>
</feature>
<keyword evidence="9" id="KW-1015">Disulfide bond</keyword>
<dbReference type="GO" id="GO:0007606">
    <property type="term" value="P:sensory perception of chemical stimulus"/>
    <property type="evidence" value="ECO:0007669"/>
    <property type="project" value="UniProtKB-ARBA"/>
</dbReference>
<name>A0A061HZJ0_CRIGR</name>
<evidence type="ECO:0000256" key="10">
    <source>
        <dbReference type="ARBA" id="ARBA00023170"/>
    </source>
</evidence>
<dbReference type="InterPro" id="IPR004072">
    <property type="entry name" value="Vmron_rcpt_1"/>
</dbReference>
<dbReference type="EMBL" id="KE682771">
    <property type="protein sequence ID" value="ERE66168.1"/>
    <property type="molecule type" value="Genomic_DNA"/>
</dbReference>
<accession>A0A061HZJ0</accession>
<comment type="similarity">
    <text evidence="2">Belongs to the G-protein coupled receptor 1 family.</text>
</comment>
<dbReference type="Proteomes" id="UP000030759">
    <property type="component" value="Unassembled WGS sequence"/>
</dbReference>
<feature type="transmembrane region" description="Helical" evidence="12">
    <location>
        <begin position="229"/>
        <end position="256"/>
    </location>
</feature>
<dbReference type="PRINTS" id="PR01534">
    <property type="entry name" value="VOMERONASL1R"/>
</dbReference>
<dbReference type="PROSITE" id="PS50262">
    <property type="entry name" value="G_PROTEIN_RECEP_F1_2"/>
    <property type="match status" value="1"/>
</dbReference>
<evidence type="ECO:0000256" key="9">
    <source>
        <dbReference type="ARBA" id="ARBA00023157"/>
    </source>
</evidence>
<evidence type="ECO:0000256" key="3">
    <source>
        <dbReference type="ARBA" id="ARBA00022475"/>
    </source>
</evidence>
<keyword evidence="5 12" id="KW-0812">Transmembrane</keyword>
<dbReference type="Pfam" id="PF03402">
    <property type="entry name" value="V1R"/>
    <property type="match status" value="1"/>
</dbReference>
<dbReference type="GO" id="GO:0005886">
    <property type="term" value="C:plasma membrane"/>
    <property type="evidence" value="ECO:0007669"/>
    <property type="project" value="UniProtKB-SubCell"/>
</dbReference>
<feature type="transmembrane region" description="Helical" evidence="12">
    <location>
        <begin position="371"/>
        <end position="397"/>
    </location>
</feature>